<dbReference type="EMBL" id="MHKI01000011">
    <property type="protein sequence ID" value="OGY87158.1"/>
    <property type="molecule type" value="Genomic_DNA"/>
</dbReference>
<dbReference type="AlphaFoldDB" id="A0A1G2BD60"/>
<evidence type="ECO:0000313" key="2">
    <source>
        <dbReference type="Proteomes" id="UP000176420"/>
    </source>
</evidence>
<protein>
    <submittedName>
        <fullName evidence="1">Uncharacterized protein</fullName>
    </submittedName>
</protein>
<sequence length="551" mass="64441">MPEIKKICTITGKEFSISEQEQELRKKFGVELPDIHPYERLRYLFSFENYYSLYARKCDLCQKDFVSVHDTDVDFPVYCMNCWYSDKWTPPQLDLDLDRSFFEQMEILSKTAPRLGQLAADPMENSDYSNACGSLKNCYMIFNANYCENCYYSVSINNDKDSIDLNLSDKNELSYECLLCNGCYQVFWSEFLENCRDCYFLYDCVDCHNCALSTGLRHKANIFLNEQLTKEEYDSKIKDLKSGNYQTVKKYKKQFEVLKKDYKKKFILGVKNEDVLGNMIYNSKKIENSFLVHDSESCVNSSNVRNAKDCLDIASFGVISNESCYSCCAIGLQVMNLKFCTCCFSGAHDLEYCIQNISSHDCFGCIGGTKNEYKILNKQYSEEDYKATIIKVKEKMQERGEYNQPQPQSLNPFAYNESIANMIMPLTREEAEKLGYKWKEKKIPEVPQDKIYQPKDSISDENWEDIKGKFVICEKSKRPFKIIEQEFNFYKKYNIPLPRIHPEVRMLDRYPSDLLFNLHDAKCSNCQENLQTSMPESDEVLCEKCYQEAVY</sequence>
<comment type="caution">
    <text evidence="1">The sequence shown here is derived from an EMBL/GenBank/DDBJ whole genome shotgun (WGS) entry which is preliminary data.</text>
</comment>
<proteinExistence type="predicted"/>
<accession>A0A1G2BD60</accession>
<organism evidence="1 2">
    <name type="scientific">Candidatus Kerfeldbacteria bacterium RIFOXYB2_FULL_38_14</name>
    <dbReference type="NCBI Taxonomy" id="1798547"/>
    <lineage>
        <taxon>Bacteria</taxon>
        <taxon>Candidatus Kerfeldiibacteriota</taxon>
    </lineage>
</organism>
<evidence type="ECO:0000313" key="1">
    <source>
        <dbReference type="EMBL" id="OGY87158.1"/>
    </source>
</evidence>
<gene>
    <name evidence="1" type="ORF">A2319_02700</name>
</gene>
<dbReference type="Proteomes" id="UP000176420">
    <property type="component" value="Unassembled WGS sequence"/>
</dbReference>
<reference evidence="1 2" key="1">
    <citation type="journal article" date="2016" name="Nat. Commun.">
        <title>Thousands of microbial genomes shed light on interconnected biogeochemical processes in an aquifer system.</title>
        <authorList>
            <person name="Anantharaman K."/>
            <person name="Brown C.T."/>
            <person name="Hug L.A."/>
            <person name="Sharon I."/>
            <person name="Castelle C.J."/>
            <person name="Probst A.J."/>
            <person name="Thomas B.C."/>
            <person name="Singh A."/>
            <person name="Wilkins M.J."/>
            <person name="Karaoz U."/>
            <person name="Brodie E.L."/>
            <person name="Williams K.H."/>
            <person name="Hubbard S.S."/>
            <person name="Banfield J.F."/>
        </authorList>
    </citation>
    <scope>NUCLEOTIDE SEQUENCE [LARGE SCALE GENOMIC DNA]</scope>
</reference>
<name>A0A1G2BD60_9BACT</name>
<dbReference type="InterPro" id="IPR009030">
    <property type="entry name" value="Growth_fac_rcpt_cys_sf"/>
</dbReference>
<dbReference type="SUPFAM" id="SSF57184">
    <property type="entry name" value="Growth factor receptor domain"/>
    <property type="match status" value="1"/>
</dbReference>